<evidence type="ECO:0000256" key="1">
    <source>
        <dbReference type="SAM" id="MobiDB-lite"/>
    </source>
</evidence>
<dbReference type="NCBIfam" id="TIGR02170">
    <property type="entry name" value="thyX"/>
    <property type="match status" value="1"/>
</dbReference>
<proteinExistence type="predicted"/>
<dbReference type="PANTHER" id="PTHR34934:SF1">
    <property type="entry name" value="FLAVIN-DEPENDENT THYMIDYLATE SYNTHASE"/>
    <property type="match status" value="1"/>
</dbReference>
<dbReference type="CDD" id="cd20175">
    <property type="entry name" value="ThyX"/>
    <property type="match status" value="1"/>
</dbReference>
<protein>
    <submittedName>
        <fullName evidence="2">Thymidylate synthase complementing protein</fullName>
    </submittedName>
</protein>
<reference evidence="2" key="1">
    <citation type="journal article" date="2021" name="Proc. Natl. Acad. Sci. U.S.A.">
        <title>A Catalog of Tens of Thousands of Viruses from Human Metagenomes Reveals Hidden Associations with Chronic Diseases.</title>
        <authorList>
            <person name="Tisza M.J."/>
            <person name="Buck C.B."/>
        </authorList>
    </citation>
    <scope>NUCLEOTIDE SEQUENCE</scope>
    <source>
        <strain evidence="2">CtAvK3</strain>
    </source>
</reference>
<dbReference type="InterPro" id="IPR003669">
    <property type="entry name" value="Thymidylate_synthase_ThyX"/>
</dbReference>
<dbReference type="EMBL" id="BK014910">
    <property type="protein sequence ID" value="DAD81899.1"/>
    <property type="molecule type" value="Genomic_DNA"/>
</dbReference>
<name>A0A8S5MJ25_9CAUD</name>
<dbReference type="Pfam" id="PF02511">
    <property type="entry name" value="Thy1"/>
    <property type="match status" value="1"/>
</dbReference>
<dbReference type="GO" id="GO:0050797">
    <property type="term" value="F:thymidylate synthase (FAD) activity"/>
    <property type="evidence" value="ECO:0007669"/>
    <property type="project" value="InterPro"/>
</dbReference>
<feature type="compositionally biased region" description="Basic and acidic residues" evidence="1">
    <location>
        <begin position="183"/>
        <end position="206"/>
    </location>
</feature>
<dbReference type="Gene3D" id="3.30.1360.170">
    <property type="match status" value="1"/>
</dbReference>
<dbReference type="PANTHER" id="PTHR34934">
    <property type="entry name" value="FLAVIN-DEPENDENT THYMIDYLATE SYNTHASE"/>
    <property type="match status" value="1"/>
</dbReference>
<dbReference type="PROSITE" id="PS51331">
    <property type="entry name" value="THYX"/>
    <property type="match status" value="1"/>
</dbReference>
<dbReference type="SUPFAM" id="SSF69796">
    <property type="entry name" value="Thymidylate synthase-complementing protein Thy1"/>
    <property type="match status" value="1"/>
</dbReference>
<accession>A0A8S5MJ25</accession>
<dbReference type="InterPro" id="IPR036098">
    <property type="entry name" value="Thymidylate_synthase_ThyX_sf"/>
</dbReference>
<sequence>MKQCYASGHESVLEHVSFTWEISGVSRALLAQLTRHRFVSFSVQSQRYCDMKNGTAVIPPMISNNPQALHLFLESMSACAKAYSDLQELGIPNEDARYVLQNSCTTSLTCTMNLREFIHLCNERLCVRAQWEIRELVRKMVDEVNDATDNAFADMLKPKCERDQNAPMCPESKRQSCGRHPRKSDVYKAYERIKKEEKRDDHQQEL</sequence>
<dbReference type="GO" id="GO:0070402">
    <property type="term" value="F:NADPH binding"/>
    <property type="evidence" value="ECO:0007669"/>
    <property type="project" value="TreeGrafter"/>
</dbReference>
<feature type="region of interest" description="Disordered" evidence="1">
    <location>
        <begin position="162"/>
        <end position="206"/>
    </location>
</feature>
<evidence type="ECO:0000313" key="2">
    <source>
        <dbReference type="EMBL" id="DAD81899.1"/>
    </source>
</evidence>
<organism evidence="2">
    <name type="scientific">Siphoviridae sp. ctAvK3</name>
    <dbReference type="NCBI Taxonomy" id="2826184"/>
    <lineage>
        <taxon>Viruses</taxon>
        <taxon>Duplodnaviria</taxon>
        <taxon>Heunggongvirae</taxon>
        <taxon>Uroviricota</taxon>
        <taxon>Caudoviricetes</taxon>
    </lineage>
</organism>
<dbReference type="GO" id="GO:0004799">
    <property type="term" value="F:thymidylate synthase activity"/>
    <property type="evidence" value="ECO:0007669"/>
    <property type="project" value="TreeGrafter"/>
</dbReference>
<dbReference type="GO" id="GO:0006231">
    <property type="term" value="P:dTMP biosynthetic process"/>
    <property type="evidence" value="ECO:0007669"/>
    <property type="project" value="InterPro"/>
</dbReference>
<dbReference type="GO" id="GO:0050660">
    <property type="term" value="F:flavin adenine dinucleotide binding"/>
    <property type="evidence" value="ECO:0007669"/>
    <property type="project" value="InterPro"/>
</dbReference>